<evidence type="ECO:0000313" key="4">
    <source>
        <dbReference type="EMBL" id="SKC10973.1"/>
    </source>
</evidence>
<keyword evidence="1" id="KW-0812">Transmembrane</keyword>
<dbReference type="PIRSF" id="PIRSF018266">
    <property type="entry name" value="FecR"/>
    <property type="match status" value="1"/>
</dbReference>
<gene>
    <name evidence="4" type="ORF">SAMN05660841_04303</name>
</gene>
<dbReference type="Pfam" id="PF04773">
    <property type="entry name" value="FecR"/>
    <property type="match status" value="1"/>
</dbReference>
<accession>A0A1T5GRD3</accession>
<keyword evidence="5" id="KW-1185">Reference proteome</keyword>
<keyword evidence="1" id="KW-0472">Membrane</keyword>
<evidence type="ECO:0000256" key="1">
    <source>
        <dbReference type="SAM" id="Phobius"/>
    </source>
</evidence>
<dbReference type="RefSeq" id="WP_079645923.1">
    <property type="nucleotide sequence ID" value="NZ_FUZF01000031.1"/>
</dbReference>
<dbReference type="PANTHER" id="PTHR30273">
    <property type="entry name" value="PERIPLASMIC SIGNAL SENSOR AND SIGMA FACTOR ACTIVATOR FECR-RELATED"/>
    <property type="match status" value="1"/>
</dbReference>
<feature type="domain" description="FecR protein" evidence="2">
    <location>
        <begin position="165"/>
        <end position="259"/>
    </location>
</feature>
<dbReference type="STRING" id="1513896.SAMN05660841_04303"/>
<dbReference type="OrthoDB" id="643766at2"/>
<keyword evidence="1" id="KW-1133">Transmembrane helix</keyword>
<dbReference type="InterPro" id="IPR012373">
    <property type="entry name" value="Ferrdict_sens_TM"/>
</dbReference>
<name>A0A1T5GRD3_9SPHI</name>
<proteinExistence type="predicted"/>
<dbReference type="GO" id="GO:0016989">
    <property type="term" value="F:sigma factor antagonist activity"/>
    <property type="evidence" value="ECO:0007669"/>
    <property type="project" value="TreeGrafter"/>
</dbReference>
<dbReference type="Gene3D" id="2.60.120.1440">
    <property type="match status" value="1"/>
</dbReference>
<feature type="domain" description="Protein FecR C-terminal" evidence="3">
    <location>
        <begin position="295"/>
        <end position="363"/>
    </location>
</feature>
<evidence type="ECO:0000259" key="2">
    <source>
        <dbReference type="Pfam" id="PF04773"/>
    </source>
</evidence>
<feature type="transmembrane region" description="Helical" evidence="1">
    <location>
        <begin position="74"/>
        <end position="94"/>
    </location>
</feature>
<organism evidence="4 5">
    <name type="scientific">Sphingobacterium nematocida</name>
    <dbReference type="NCBI Taxonomy" id="1513896"/>
    <lineage>
        <taxon>Bacteria</taxon>
        <taxon>Pseudomonadati</taxon>
        <taxon>Bacteroidota</taxon>
        <taxon>Sphingobacteriia</taxon>
        <taxon>Sphingobacteriales</taxon>
        <taxon>Sphingobacteriaceae</taxon>
        <taxon>Sphingobacterium</taxon>
    </lineage>
</organism>
<dbReference type="InterPro" id="IPR006860">
    <property type="entry name" value="FecR"/>
</dbReference>
<dbReference type="Gene3D" id="3.55.50.30">
    <property type="match status" value="1"/>
</dbReference>
<reference evidence="5" key="1">
    <citation type="submission" date="2017-02" db="EMBL/GenBank/DDBJ databases">
        <authorList>
            <person name="Varghese N."/>
            <person name="Submissions S."/>
        </authorList>
    </citation>
    <scope>NUCLEOTIDE SEQUENCE [LARGE SCALE GENOMIC DNA]</scope>
    <source>
        <strain evidence="5">DSM 24091</strain>
    </source>
</reference>
<protein>
    <submittedName>
        <fullName evidence="4">FecR family protein</fullName>
    </submittedName>
</protein>
<dbReference type="Pfam" id="PF16344">
    <property type="entry name" value="FecR_C"/>
    <property type="match status" value="1"/>
</dbReference>
<evidence type="ECO:0000259" key="3">
    <source>
        <dbReference type="Pfam" id="PF16344"/>
    </source>
</evidence>
<dbReference type="Proteomes" id="UP000190150">
    <property type="component" value="Unassembled WGS sequence"/>
</dbReference>
<sequence>MESQKEAERLIKKYIQGDCSDEERAKVDAWLNSLQQEREEVQPGSTREALLQENIWSRVIESELSGKKSKRFSLYKWSSVAALLVVGTFLVLYYSKNKSIISDKTDVSSSGAVTLVLESGERMNVDSNQKDELLLHVGLKREERDGRSLYKVLAPANGEEIVLRTIVTGKQEQIQVELLDGTKVWLNADSELKFPQSFAGKMNREVSLKGEGYFDVAKDKQHPFKVHSGGQSIEVLGTQFNLNAYMNTITTSLLEGAVKIDETFLKPGERATWSAGKIKVSKGHVETDIAWKDGYLSFLDDDIMSVCNKLKYWYDVDFVFIGELPKERLNGTIALSNTIQEAIHMLEKTSGINFKVEGRKIIVNN</sequence>
<dbReference type="PANTHER" id="PTHR30273:SF2">
    <property type="entry name" value="PROTEIN FECR"/>
    <property type="match status" value="1"/>
</dbReference>
<dbReference type="EMBL" id="FUZF01000031">
    <property type="protein sequence ID" value="SKC10973.1"/>
    <property type="molecule type" value="Genomic_DNA"/>
</dbReference>
<evidence type="ECO:0000313" key="5">
    <source>
        <dbReference type="Proteomes" id="UP000190150"/>
    </source>
</evidence>
<dbReference type="AlphaFoldDB" id="A0A1T5GRD3"/>
<dbReference type="InterPro" id="IPR032508">
    <property type="entry name" value="FecR_C"/>
</dbReference>